<keyword evidence="2" id="KW-1185">Reference proteome</keyword>
<dbReference type="Pfam" id="PF15580">
    <property type="entry name" value="Imm53"/>
    <property type="match status" value="1"/>
</dbReference>
<dbReference type="InterPro" id="IPR028228">
    <property type="entry name" value="Imm53"/>
</dbReference>
<organism evidence="1 2">
    <name type="scientific">Rubritalea squalenifaciens DSM 18772</name>
    <dbReference type="NCBI Taxonomy" id="1123071"/>
    <lineage>
        <taxon>Bacteria</taxon>
        <taxon>Pseudomonadati</taxon>
        <taxon>Verrucomicrobiota</taxon>
        <taxon>Verrucomicrobiia</taxon>
        <taxon>Verrucomicrobiales</taxon>
        <taxon>Rubritaleaceae</taxon>
        <taxon>Rubritalea</taxon>
    </lineage>
</organism>
<dbReference type="Proteomes" id="UP000184510">
    <property type="component" value="Unassembled WGS sequence"/>
</dbReference>
<accession>A0A1M6CVA6</accession>
<gene>
    <name evidence="1" type="ORF">SAMN02745181_0576</name>
</gene>
<dbReference type="AlphaFoldDB" id="A0A1M6CVA6"/>
<evidence type="ECO:0000313" key="2">
    <source>
        <dbReference type="Proteomes" id="UP000184510"/>
    </source>
</evidence>
<evidence type="ECO:0000313" key="1">
    <source>
        <dbReference type="EMBL" id="SHI64916.1"/>
    </source>
</evidence>
<dbReference type="OrthoDB" id="3533713at2"/>
<proteinExistence type="predicted"/>
<name>A0A1M6CVA6_9BACT</name>
<dbReference type="InParanoid" id="A0A1M6CVA6"/>
<protein>
    <submittedName>
        <fullName evidence="1">Immunity protein 53</fullName>
    </submittedName>
</protein>
<dbReference type="EMBL" id="FQYR01000002">
    <property type="protein sequence ID" value="SHI64916.1"/>
    <property type="molecule type" value="Genomic_DNA"/>
</dbReference>
<sequence length="104" mass="11736">MEYDCLGPLFQWFLSHCNGQWEHNNGFSIATFDNPGFSIKISCQDSDLNPEFDWGNFGFDEDGGEKDDNDVEFFVIEKKDYGVSLFSTPGKMNEAMSALMAALL</sequence>
<reference evidence="1 2" key="1">
    <citation type="submission" date="2016-11" db="EMBL/GenBank/DDBJ databases">
        <authorList>
            <person name="Jaros S."/>
            <person name="Januszkiewicz K."/>
            <person name="Wedrychowicz H."/>
        </authorList>
    </citation>
    <scope>NUCLEOTIDE SEQUENCE [LARGE SCALE GENOMIC DNA]</scope>
    <source>
        <strain evidence="1 2">DSM 18772</strain>
    </source>
</reference>
<dbReference type="RefSeq" id="WP_143157977.1">
    <property type="nucleotide sequence ID" value="NZ_FQYR01000002.1"/>
</dbReference>